<reference evidence="1" key="1">
    <citation type="submission" date="2022-08" db="EMBL/GenBank/DDBJ databases">
        <authorList>
            <person name="Kallberg Y."/>
            <person name="Tangrot J."/>
            <person name="Rosling A."/>
        </authorList>
    </citation>
    <scope>NUCLEOTIDE SEQUENCE</scope>
    <source>
        <strain evidence="1">Wild A</strain>
    </source>
</reference>
<organism evidence="1 2">
    <name type="scientific">Funneliformis geosporum</name>
    <dbReference type="NCBI Taxonomy" id="1117311"/>
    <lineage>
        <taxon>Eukaryota</taxon>
        <taxon>Fungi</taxon>
        <taxon>Fungi incertae sedis</taxon>
        <taxon>Mucoromycota</taxon>
        <taxon>Glomeromycotina</taxon>
        <taxon>Glomeromycetes</taxon>
        <taxon>Glomerales</taxon>
        <taxon>Glomeraceae</taxon>
        <taxon>Funneliformis</taxon>
    </lineage>
</organism>
<dbReference type="OrthoDB" id="2424629at2759"/>
<name>A0A9W4X5I0_9GLOM</name>
<keyword evidence="2" id="KW-1185">Reference proteome</keyword>
<dbReference type="AlphaFoldDB" id="A0A9W4X5I0"/>
<dbReference type="Proteomes" id="UP001153678">
    <property type="component" value="Unassembled WGS sequence"/>
</dbReference>
<proteinExistence type="predicted"/>
<accession>A0A9W4X5I0</accession>
<evidence type="ECO:0000313" key="2">
    <source>
        <dbReference type="Proteomes" id="UP001153678"/>
    </source>
</evidence>
<comment type="caution">
    <text evidence="1">The sequence shown here is derived from an EMBL/GenBank/DDBJ whole genome shotgun (WGS) entry which is preliminary data.</text>
</comment>
<gene>
    <name evidence="1" type="ORF">FWILDA_LOCUS17601</name>
</gene>
<feature type="non-terminal residue" evidence="1">
    <location>
        <position position="1"/>
    </location>
</feature>
<sequence>EVPFQKGFSTVVHNLIKALGKSCDKYSFLPKIKSSEPLPKKLEYDSCLIMNQLDKYYFCIPRPLEIQAEN</sequence>
<dbReference type="EMBL" id="CAMKVN010014312">
    <property type="protein sequence ID" value="CAI2196479.1"/>
    <property type="molecule type" value="Genomic_DNA"/>
</dbReference>
<evidence type="ECO:0000313" key="1">
    <source>
        <dbReference type="EMBL" id="CAI2196479.1"/>
    </source>
</evidence>
<protein>
    <submittedName>
        <fullName evidence="1">6416_t:CDS:1</fullName>
    </submittedName>
</protein>